<evidence type="ECO:0000313" key="12">
    <source>
        <dbReference type="Proteomes" id="UP000317178"/>
    </source>
</evidence>
<evidence type="ECO:0000256" key="8">
    <source>
        <dbReference type="ARBA" id="ARBA00022989"/>
    </source>
</evidence>
<evidence type="ECO:0000256" key="3">
    <source>
        <dbReference type="ARBA" id="ARBA00008281"/>
    </source>
</evidence>
<dbReference type="GO" id="GO:0009425">
    <property type="term" value="C:bacterial-type flagellum basal body"/>
    <property type="evidence" value="ECO:0007669"/>
    <property type="project" value="InterPro"/>
</dbReference>
<keyword evidence="6 10" id="KW-0812">Transmembrane</keyword>
<evidence type="ECO:0000256" key="7">
    <source>
        <dbReference type="ARBA" id="ARBA00022779"/>
    </source>
</evidence>
<evidence type="ECO:0000256" key="4">
    <source>
        <dbReference type="ARBA" id="ARBA00022475"/>
    </source>
</evidence>
<keyword evidence="5 10" id="KW-0145">Chemotaxis</keyword>
<keyword evidence="12" id="KW-1185">Reference proteome</keyword>
<reference evidence="11 12" key="1">
    <citation type="submission" date="2019-02" db="EMBL/GenBank/DDBJ databases">
        <title>Deep-cultivation of Planctomycetes and their phenomic and genomic characterization uncovers novel biology.</title>
        <authorList>
            <person name="Wiegand S."/>
            <person name="Jogler M."/>
            <person name="Boedeker C."/>
            <person name="Pinto D."/>
            <person name="Vollmers J."/>
            <person name="Rivas-Marin E."/>
            <person name="Kohn T."/>
            <person name="Peeters S.H."/>
            <person name="Heuer A."/>
            <person name="Rast P."/>
            <person name="Oberbeckmann S."/>
            <person name="Bunk B."/>
            <person name="Jeske O."/>
            <person name="Meyerdierks A."/>
            <person name="Storesund J.E."/>
            <person name="Kallscheuer N."/>
            <person name="Luecker S."/>
            <person name="Lage O.M."/>
            <person name="Pohl T."/>
            <person name="Merkel B.J."/>
            <person name="Hornburger P."/>
            <person name="Mueller R.-W."/>
            <person name="Bruemmer F."/>
            <person name="Labrenz M."/>
            <person name="Spormann A.M."/>
            <person name="Op den Camp H."/>
            <person name="Overmann J."/>
            <person name="Amann R."/>
            <person name="Jetten M.S.M."/>
            <person name="Mascher T."/>
            <person name="Medema M.H."/>
            <person name="Devos D.P."/>
            <person name="Kaster A.-K."/>
            <person name="Ovreas L."/>
            <person name="Rohde M."/>
            <person name="Galperin M.Y."/>
            <person name="Jogler C."/>
        </authorList>
    </citation>
    <scope>NUCLEOTIDE SEQUENCE [LARGE SCALE GENOMIC DNA]</scope>
    <source>
        <strain evidence="11 12">Pla110</strain>
    </source>
</reference>
<sequence>MSTDEASTEEEIVTETSGSSSKLIKIGGLLAVVLGLQVVVVWWLLSRPSVPATPQTDGELIESQFSDDNFDSGGSSVTDEEVPIDSFNCTNTSAIDEGVIHVSFHLAATTSPSNRAGFELAVTQSAERRVKEAVERVARNAPYDDLKDPYLASIKRQIKDEINKVLRKSYVNDILLTEFKIIEQ</sequence>
<dbReference type="GO" id="GO:0071973">
    <property type="term" value="P:bacterial-type flagellum-dependent cell motility"/>
    <property type="evidence" value="ECO:0007669"/>
    <property type="project" value="InterPro"/>
</dbReference>
<gene>
    <name evidence="11" type="ORF">Pla110_08300</name>
</gene>
<dbReference type="EMBL" id="CP036281">
    <property type="protein sequence ID" value="QDU79125.1"/>
    <property type="molecule type" value="Genomic_DNA"/>
</dbReference>
<evidence type="ECO:0000256" key="1">
    <source>
        <dbReference type="ARBA" id="ARBA00002254"/>
    </source>
</evidence>
<comment type="similarity">
    <text evidence="3 10">Belongs to the FliL family.</text>
</comment>
<dbReference type="GO" id="GO:0006935">
    <property type="term" value="P:chemotaxis"/>
    <property type="evidence" value="ECO:0007669"/>
    <property type="project" value="UniProtKB-KW"/>
</dbReference>
<dbReference type="GO" id="GO:0005886">
    <property type="term" value="C:plasma membrane"/>
    <property type="evidence" value="ECO:0007669"/>
    <property type="project" value="UniProtKB-SubCell"/>
</dbReference>
<dbReference type="Pfam" id="PF03748">
    <property type="entry name" value="FliL"/>
    <property type="match status" value="1"/>
</dbReference>
<keyword evidence="9 10" id="KW-0472">Membrane</keyword>
<accession>A0A518CIR2</accession>
<organism evidence="11 12">
    <name type="scientific">Polystyrenella longa</name>
    <dbReference type="NCBI Taxonomy" id="2528007"/>
    <lineage>
        <taxon>Bacteria</taxon>
        <taxon>Pseudomonadati</taxon>
        <taxon>Planctomycetota</taxon>
        <taxon>Planctomycetia</taxon>
        <taxon>Planctomycetales</taxon>
        <taxon>Planctomycetaceae</taxon>
        <taxon>Polystyrenella</taxon>
    </lineage>
</organism>
<feature type="transmembrane region" description="Helical" evidence="10">
    <location>
        <begin position="26"/>
        <end position="45"/>
    </location>
</feature>
<dbReference type="Proteomes" id="UP000317178">
    <property type="component" value="Chromosome"/>
</dbReference>
<keyword evidence="7 10" id="KW-0283">Flagellar rotation</keyword>
<protein>
    <recommendedName>
        <fullName evidence="10">Flagellar protein FliL</fullName>
    </recommendedName>
</protein>
<dbReference type="KEGG" id="plon:Pla110_08300"/>
<proteinExistence type="inferred from homology"/>
<name>A0A518CIR2_9PLAN</name>
<evidence type="ECO:0000256" key="2">
    <source>
        <dbReference type="ARBA" id="ARBA00004162"/>
    </source>
</evidence>
<evidence type="ECO:0000313" key="11">
    <source>
        <dbReference type="EMBL" id="QDU79125.1"/>
    </source>
</evidence>
<dbReference type="InterPro" id="IPR005503">
    <property type="entry name" value="FliL"/>
</dbReference>
<dbReference type="RefSeq" id="WP_144993483.1">
    <property type="nucleotide sequence ID" value="NZ_CP036281.1"/>
</dbReference>
<comment type="function">
    <text evidence="1 10">Controls the rotational direction of flagella during chemotaxis.</text>
</comment>
<evidence type="ECO:0000256" key="5">
    <source>
        <dbReference type="ARBA" id="ARBA00022500"/>
    </source>
</evidence>
<evidence type="ECO:0000256" key="10">
    <source>
        <dbReference type="RuleBase" id="RU364125"/>
    </source>
</evidence>
<keyword evidence="4 10" id="KW-1003">Cell membrane</keyword>
<keyword evidence="8 10" id="KW-1133">Transmembrane helix</keyword>
<evidence type="ECO:0000256" key="9">
    <source>
        <dbReference type="ARBA" id="ARBA00023136"/>
    </source>
</evidence>
<comment type="subcellular location">
    <subcellularLocation>
        <location evidence="2">Cell membrane</location>
        <topology evidence="2">Single-pass membrane protein</topology>
    </subcellularLocation>
</comment>
<dbReference type="AlphaFoldDB" id="A0A518CIR2"/>
<dbReference type="OrthoDB" id="273780at2"/>
<evidence type="ECO:0000256" key="6">
    <source>
        <dbReference type="ARBA" id="ARBA00022692"/>
    </source>
</evidence>